<dbReference type="InterPro" id="IPR043198">
    <property type="entry name" value="Cyclin/Ssn8"/>
</dbReference>
<feature type="compositionally biased region" description="Low complexity" evidence="1">
    <location>
        <begin position="738"/>
        <end position="762"/>
    </location>
</feature>
<dbReference type="EC" id="3.2.1.21" evidence="3"/>
<evidence type="ECO:0000313" key="3">
    <source>
        <dbReference type="EMBL" id="KAK0550529.1"/>
    </source>
</evidence>
<feature type="region of interest" description="Disordered" evidence="1">
    <location>
        <begin position="1"/>
        <end position="21"/>
    </location>
</feature>
<dbReference type="EMBL" id="JAPDMZ010000091">
    <property type="protein sequence ID" value="KAK0550529.1"/>
    <property type="molecule type" value="Genomic_DNA"/>
</dbReference>
<reference evidence="3" key="1">
    <citation type="journal article" date="2023" name="PhytoFront">
        <title>Draft Genome Resources of Seven Strains of Tilletia horrida, Causal Agent of Kernel Smut of Rice.</title>
        <authorList>
            <person name="Khanal S."/>
            <person name="Antony Babu S."/>
            <person name="Zhou X.G."/>
        </authorList>
    </citation>
    <scope>NUCLEOTIDE SEQUENCE</scope>
    <source>
        <strain evidence="3">TX6</strain>
    </source>
</reference>
<gene>
    <name evidence="3" type="primary">CTK2</name>
    <name evidence="3" type="ORF">OC846_003633</name>
</gene>
<keyword evidence="3" id="KW-0418">Kinase</keyword>
<feature type="compositionally biased region" description="Basic and acidic residues" evidence="1">
    <location>
        <begin position="466"/>
        <end position="486"/>
    </location>
</feature>
<feature type="region of interest" description="Disordered" evidence="1">
    <location>
        <begin position="796"/>
        <end position="848"/>
    </location>
</feature>
<dbReference type="InterPro" id="IPR036915">
    <property type="entry name" value="Cyclin-like_sf"/>
</dbReference>
<sequence>MTAGAEQQQQQQQPKHPQNEPVNMEDLYMQQQRTTLTAGEGNSIVTRAHYAYLTPAEYTALHEHMRSVAIRTHTLTAFQAHTHQACGLIEGTASRLGFPRRTIATAQLLYTRFHLTYSPSDFLLHEVSLACLVLASKICDTPKRTKELIITSYALRHPEKCKITTSVAVPSDQAKAALAALSQGKEYIPPSSSSSSSSSSRSRINAAAPSSTSAAARLMGNIPESEIDPSRIELERGRILAIERLLLETTSFNFQVRAQNALALTFKLGRRLRAPRSLCNSAWRISADAHRCPAPLIYPPLTIALASLYLAALFAFPPLRSAVDSPHTDEGDRLTDVQYYGYLIDPASPQLSTSPKLGSSLSSTGIGSKYSTSIRGVASSSTISGAASTGAGTLVGGDAAQLEPLHGPQREAARLIMCFTASDGLFGDGSTRPYGAHRRLWKEQSRKRKLAAAATGVKNENPSLDAHAREEERASKRRKVEGEDAKGGVGGGFQARDGLADGLNPHVKKEEGGSDGDVDEDADAWPDEALWIALGASSGVAQVEYAAIMILDLYIESLRLLSGSPPFSGPLPVQPAHLAAGTTTSSAITTSTKVSGQGAGGSTEQTPSPFSPASPRLSSGPIGPPYRTVNDEEDKGQSKGGSAGVSRTTTTVVLVNTRFAPTPPSYALSPPPLEVLQLLNQGYGTATLESSATGGSNSAANATSSLKIGNGTRANPASGSSTPIMNPTSSSSKLHMNSGAAAAASSSSSTTASTGQTQAPAQLPSPLELLQELDQLKIWLLRIGRRRDRADQELLSASAHDANSGGPPSTEASLRKHSDVEPASLPRGLQDKELAEESSREARAQQEYARRREDTALWRQWCNSVAQSTDEGRMRGVVPEDPMVRRKLVGTGPAEYKQGVVRFLF</sequence>
<dbReference type="PANTHER" id="PTHR10026">
    <property type="entry name" value="CYCLIN"/>
    <property type="match status" value="1"/>
</dbReference>
<feature type="compositionally biased region" description="Polar residues" evidence="1">
    <location>
        <begin position="712"/>
        <end position="735"/>
    </location>
</feature>
<feature type="region of interest" description="Disordered" evidence="1">
    <location>
        <begin position="688"/>
        <end position="762"/>
    </location>
</feature>
<feature type="region of interest" description="Disordered" evidence="1">
    <location>
        <begin position="591"/>
        <end position="646"/>
    </location>
</feature>
<feature type="region of interest" description="Disordered" evidence="1">
    <location>
        <begin position="449"/>
        <end position="496"/>
    </location>
</feature>
<feature type="compositionally biased region" description="Low complexity" evidence="1">
    <location>
        <begin position="188"/>
        <end position="212"/>
    </location>
</feature>
<dbReference type="GO" id="GO:0008422">
    <property type="term" value="F:beta-glucosidase activity"/>
    <property type="evidence" value="ECO:0007669"/>
    <property type="project" value="UniProtKB-EC"/>
</dbReference>
<organism evidence="3 4">
    <name type="scientific">Tilletia horrida</name>
    <dbReference type="NCBI Taxonomy" id="155126"/>
    <lineage>
        <taxon>Eukaryota</taxon>
        <taxon>Fungi</taxon>
        <taxon>Dikarya</taxon>
        <taxon>Basidiomycota</taxon>
        <taxon>Ustilaginomycotina</taxon>
        <taxon>Exobasidiomycetes</taxon>
        <taxon>Tilletiales</taxon>
        <taxon>Tilletiaceae</taxon>
        <taxon>Tilletia</taxon>
    </lineage>
</organism>
<keyword evidence="3" id="KW-0326">Glycosidase</keyword>
<protein>
    <submittedName>
        <fullName evidence="3">RNA polymerase II C-terminal domain kinase beta subunit</fullName>
        <ecNumber evidence="3">3.2.1.21</ecNumber>
    </submittedName>
</protein>
<keyword evidence="3" id="KW-0808">Transferase</keyword>
<evidence type="ECO:0000259" key="2">
    <source>
        <dbReference type="SMART" id="SM00385"/>
    </source>
</evidence>
<dbReference type="GO" id="GO:0016538">
    <property type="term" value="F:cyclin-dependent protein serine/threonine kinase regulator activity"/>
    <property type="evidence" value="ECO:0007669"/>
    <property type="project" value="InterPro"/>
</dbReference>
<dbReference type="SMART" id="SM00385">
    <property type="entry name" value="CYCLIN"/>
    <property type="match status" value="1"/>
</dbReference>
<dbReference type="SUPFAM" id="SSF47954">
    <property type="entry name" value="Cyclin-like"/>
    <property type="match status" value="2"/>
</dbReference>
<keyword evidence="4" id="KW-1185">Reference proteome</keyword>
<keyword evidence="3" id="KW-0378">Hydrolase</keyword>
<feature type="compositionally biased region" description="Low complexity" evidence="1">
    <location>
        <begin position="690"/>
        <end position="705"/>
    </location>
</feature>
<dbReference type="GO" id="GO:0006357">
    <property type="term" value="P:regulation of transcription by RNA polymerase II"/>
    <property type="evidence" value="ECO:0007669"/>
    <property type="project" value="InterPro"/>
</dbReference>
<dbReference type="Gene3D" id="1.10.472.10">
    <property type="entry name" value="Cyclin-like"/>
    <property type="match status" value="2"/>
</dbReference>
<feature type="region of interest" description="Disordered" evidence="1">
    <location>
        <begin position="186"/>
        <end position="212"/>
    </location>
</feature>
<comment type="caution">
    <text evidence="3">The sequence shown here is derived from an EMBL/GenBank/DDBJ whole genome shotgun (WGS) entry which is preliminary data.</text>
</comment>
<evidence type="ECO:0000313" key="4">
    <source>
        <dbReference type="Proteomes" id="UP001176517"/>
    </source>
</evidence>
<proteinExistence type="predicted"/>
<name>A0AAN6GP50_9BASI</name>
<accession>A0AAN6GP50</accession>
<feature type="compositionally biased region" description="Basic and acidic residues" evidence="1">
    <location>
        <begin position="829"/>
        <end position="848"/>
    </location>
</feature>
<dbReference type="Proteomes" id="UP001176517">
    <property type="component" value="Unassembled WGS sequence"/>
</dbReference>
<dbReference type="AlphaFoldDB" id="A0AAN6GP50"/>
<feature type="domain" description="Cyclin-like" evidence="2">
    <location>
        <begin position="87"/>
        <end position="248"/>
    </location>
</feature>
<dbReference type="InterPro" id="IPR013763">
    <property type="entry name" value="Cyclin-like_dom"/>
</dbReference>
<dbReference type="GO" id="GO:0016301">
    <property type="term" value="F:kinase activity"/>
    <property type="evidence" value="ECO:0007669"/>
    <property type="project" value="UniProtKB-KW"/>
</dbReference>
<evidence type="ECO:0000256" key="1">
    <source>
        <dbReference type="SAM" id="MobiDB-lite"/>
    </source>
</evidence>